<feature type="compositionally biased region" description="Basic and acidic residues" evidence="1">
    <location>
        <begin position="16"/>
        <end position="35"/>
    </location>
</feature>
<dbReference type="EMBL" id="CAICTM010001904">
    <property type="protein sequence ID" value="CAB9526888.1"/>
    <property type="molecule type" value="Genomic_DNA"/>
</dbReference>
<feature type="transmembrane region" description="Helical" evidence="2">
    <location>
        <begin position="137"/>
        <end position="156"/>
    </location>
</feature>
<evidence type="ECO:0000256" key="1">
    <source>
        <dbReference type="SAM" id="MobiDB-lite"/>
    </source>
</evidence>
<keyword evidence="4" id="KW-1185">Reference proteome</keyword>
<evidence type="ECO:0000313" key="3">
    <source>
        <dbReference type="EMBL" id="CAB9526888.1"/>
    </source>
</evidence>
<protein>
    <submittedName>
        <fullName evidence="3">Uncharacterized protein</fullName>
    </submittedName>
</protein>
<comment type="caution">
    <text evidence="3">The sequence shown here is derived from an EMBL/GenBank/DDBJ whole genome shotgun (WGS) entry which is preliminary data.</text>
</comment>
<feature type="region of interest" description="Disordered" evidence="1">
    <location>
        <begin position="1"/>
        <end position="35"/>
    </location>
</feature>
<keyword evidence="2" id="KW-0812">Transmembrane</keyword>
<dbReference type="AlphaFoldDB" id="A0A9N8HY04"/>
<feature type="compositionally biased region" description="Polar residues" evidence="1">
    <location>
        <begin position="1"/>
        <end position="15"/>
    </location>
</feature>
<name>A0A9N8HY04_9STRA</name>
<keyword evidence="2" id="KW-0472">Membrane</keyword>
<keyword evidence="2" id="KW-1133">Transmembrane helix</keyword>
<organism evidence="3 4">
    <name type="scientific">Seminavis robusta</name>
    <dbReference type="NCBI Taxonomy" id="568900"/>
    <lineage>
        <taxon>Eukaryota</taxon>
        <taxon>Sar</taxon>
        <taxon>Stramenopiles</taxon>
        <taxon>Ochrophyta</taxon>
        <taxon>Bacillariophyta</taxon>
        <taxon>Bacillariophyceae</taxon>
        <taxon>Bacillariophycidae</taxon>
        <taxon>Naviculales</taxon>
        <taxon>Naviculaceae</taxon>
        <taxon>Seminavis</taxon>
    </lineage>
</organism>
<evidence type="ECO:0000256" key="2">
    <source>
        <dbReference type="SAM" id="Phobius"/>
    </source>
</evidence>
<evidence type="ECO:0000313" key="4">
    <source>
        <dbReference type="Proteomes" id="UP001153069"/>
    </source>
</evidence>
<sequence length="336" mass="38569">MCVVTASTGSLATTPSHDEGLRKDNSSSKNASSDHHDEVDIVASFENVDCNEVWNFFMKTSVLSDFFNWRKPWVLVPQGSFMGYFDWVPLRFRYGPWHPACMAYLGVLTAWVYNEYTKGMAQEPFPNFQPMEAYTPSWYYNVAGFAWTSFIIYRIFCSGMGWTSWGMYTVWSWTFTALRHGLCAAVPFKPEWTNLSEQLRFPTLVQATLTFAVWNAAIGPSIYAQMKTPSQQASFCRFFGNSLWRQLHVYNILYAAINGIWGSPARALTKADFSVALAICLFYSYFYLVALDRMGVHYYLVFSPRTPFALVSWTILFACHYACFALWNTILTKYAV</sequence>
<dbReference type="Proteomes" id="UP001153069">
    <property type="component" value="Unassembled WGS sequence"/>
</dbReference>
<feature type="transmembrane region" description="Helical" evidence="2">
    <location>
        <begin position="310"/>
        <end position="331"/>
    </location>
</feature>
<reference evidence="3" key="1">
    <citation type="submission" date="2020-06" db="EMBL/GenBank/DDBJ databases">
        <authorList>
            <consortium name="Plant Systems Biology data submission"/>
        </authorList>
    </citation>
    <scope>NUCLEOTIDE SEQUENCE</scope>
    <source>
        <strain evidence="3">D6</strain>
    </source>
</reference>
<proteinExistence type="predicted"/>
<accession>A0A9N8HY04</accession>
<gene>
    <name evidence="3" type="ORF">SEMRO_1906_G304630.1</name>
</gene>
<feature type="transmembrane region" description="Helical" evidence="2">
    <location>
        <begin position="273"/>
        <end position="290"/>
    </location>
</feature>
<feature type="transmembrane region" description="Helical" evidence="2">
    <location>
        <begin position="97"/>
        <end position="116"/>
    </location>
</feature>